<dbReference type="EMBL" id="JABSTR010000001">
    <property type="protein sequence ID" value="KAH9359756.1"/>
    <property type="molecule type" value="Genomic_DNA"/>
</dbReference>
<protein>
    <submittedName>
        <fullName evidence="2">Uncharacterized protein</fullName>
    </submittedName>
</protein>
<organism evidence="2 3">
    <name type="scientific">Haemaphysalis longicornis</name>
    <name type="common">Bush tick</name>
    <dbReference type="NCBI Taxonomy" id="44386"/>
    <lineage>
        <taxon>Eukaryota</taxon>
        <taxon>Metazoa</taxon>
        <taxon>Ecdysozoa</taxon>
        <taxon>Arthropoda</taxon>
        <taxon>Chelicerata</taxon>
        <taxon>Arachnida</taxon>
        <taxon>Acari</taxon>
        <taxon>Parasitiformes</taxon>
        <taxon>Ixodida</taxon>
        <taxon>Ixodoidea</taxon>
        <taxon>Ixodidae</taxon>
        <taxon>Haemaphysalinae</taxon>
        <taxon>Haemaphysalis</taxon>
    </lineage>
</organism>
<gene>
    <name evidence="2" type="ORF">HPB48_017208</name>
</gene>
<evidence type="ECO:0000313" key="2">
    <source>
        <dbReference type="EMBL" id="KAH9359756.1"/>
    </source>
</evidence>
<dbReference type="InterPro" id="IPR038116">
    <property type="entry name" value="TrpR-like_sf"/>
</dbReference>
<dbReference type="Gene3D" id="1.10.1270.10">
    <property type="entry name" value="TrpR-like"/>
    <property type="match status" value="1"/>
</dbReference>
<dbReference type="SUPFAM" id="SSF46689">
    <property type="entry name" value="Homeodomain-like"/>
    <property type="match status" value="1"/>
</dbReference>
<dbReference type="InterPro" id="IPR009057">
    <property type="entry name" value="Homeodomain-like_sf"/>
</dbReference>
<comment type="subcellular location">
    <subcellularLocation>
        <location evidence="1">Nucleus</location>
    </subcellularLocation>
</comment>
<dbReference type="GO" id="GO:0005634">
    <property type="term" value="C:nucleus"/>
    <property type="evidence" value="ECO:0007669"/>
    <property type="project" value="UniProtKB-SubCell"/>
</dbReference>
<accession>A0A9J6FCC8</accession>
<sequence length="102" mass="11831">MSRVPHSERVRIVELCLKSYTQREIAELTGRSTNTVTRIIQAYRQIQAYRRMGEFLTPLMIVALALPAPLKTKFWSPRLMLIRLALRSSMLNLQVFHLHGVP</sequence>
<dbReference type="OrthoDB" id="6503215at2759"/>
<name>A0A9J6FCC8_HAELO</name>
<comment type="caution">
    <text evidence="2">The sequence shown here is derived from an EMBL/GenBank/DDBJ whole genome shotgun (WGS) entry which is preliminary data.</text>
</comment>
<evidence type="ECO:0000256" key="1">
    <source>
        <dbReference type="ARBA" id="ARBA00004123"/>
    </source>
</evidence>
<proteinExistence type="predicted"/>
<dbReference type="Pfam" id="PF13384">
    <property type="entry name" value="HTH_23"/>
    <property type="match status" value="1"/>
</dbReference>
<reference evidence="2 3" key="1">
    <citation type="journal article" date="2020" name="Cell">
        <title>Large-Scale Comparative Analyses of Tick Genomes Elucidate Their Genetic Diversity and Vector Capacities.</title>
        <authorList>
            <consortium name="Tick Genome and Microbiome Consortium (TIGMIC)"/>
            <person name="Jia N."/>
            <person name="Wang J."/>
            <person name="Shi W."/>
            <person name="Du L."/>
            <person name="Sun Y."/>
            <person name="Zhan W."/>
            <person name="Jiang J.F."/>
            <person name="Wang Q."/>
            <person name="Zhang B."/>
            <person name="Ji P."/>
            <person name="Bell-Sakyi L."/>
            <person name="Cui X.M."/>
            <person name="Yuan T.T."/>
            <person name="Jiang B.G."/>
            <person name="Yang W.F."/>
            <person name="Lam T.T."/>
            <person name="Chang Q.C."/>
            <person name="Ding S.J."/>
            <person name="Wang X.J."/>
            <person name="Zhu J.G."/>
            <person name="Ruan X.D."/>
            <person name="Zhao L."/>
            <person name="Wei J.T."/>
            <person name="Ye R.Z."/>
            <person name="Que T.C."/>
            <person name="Du C.H."/>
            <person name="Zhou Y.H."/>
            <person name="Cheng J.X."/>
            <person name="Dai P.F."/>
            <person name="Guo W.B."/>
            <person name="Han X.H."/>
            <person name="Huang E.J."/>
            <person name="Li L.F."/>
            <person name="Wei W."/>
            <person name="Gao Y.C."/>
            <person name="Liu J.Z."/>
            <person name="Shao H.Z."/>
            <person name="Wang X."/>
            <person name="Wang C.C."/>
            <person name="Yang T.C."/>
            <person name="Huo Q.B."/>
            <person name="Li W."/>
            <person name="Chen H.Y."/>
            <person name="Chen S.E."/>
            <person name="Zhou L.G."/>
            <person name="Ni X.B."/>
            <person name="Tian J.H."/>
            <person name="Sheng Y."/>
            <person name="Liu T."/>
            <person name="Pan Y.S."/>
            <person name="Xia L.Y."/>
            <person name="Li J."/>
            <person name="Zhao F."/>
            <person name="Cao W.C."/>
        </authorList>
    </citation>
    <scope>NUCLEOTIDE SEQUENCE [LARGE SCALE GENOMIC DNA]</scope>
    <source>
        <strain evidence="2">HaeL-2018</strain>
    </source>
</reference>
<dbReference type="AlphaFoldDB" id="A0A9J6FCC8"/>
<dbReference type="VEuPathDB" id="VectorBase:HLOH_051761"/>
<dbReference type="Proteomes" id="UP000821853">
    <property type="component" value="Chromosome 1"/>
</dbReference>
<keyword evidence="3" id="KW-1185">Reference proteome</keyword>
<evidence type="ECO:0000313" key="3">
    <source>
        <dbReference type="Proteomes" id="UP000821853"/>
    </source>
</evidence>